<keyword evidence="1" id="KW-0808">Transferase</keyword>
<dbReference type="RefSeq" id="WP_119313544.1">
    <property type="nucleotide sequence ID" value="NZ_QXDL01000006.1"/>
</dbReference>
<dbReference type="PANTHER" id="PTHR23404">
    <property type="entry name" value="MOLYBDOPTERIN SYNTHASE RELATED"/>
    <property type="match status" value="1"/>
</dbReference>
<accession>A0A399F7H7</accession>
<dbReference type="InterPro" id="IPR003749">
    <property type="entry name" value="ThiS/MoaD-like"/>
</dbReference>
<dbReference type="Proteomes" id="UP000265715">
    <property type="component" value="Unassembled WGS sequence"/>
</dbReference>
<gene>
    <name evidence="1" type="primary">moaE</name>
    <name evidence="1" type="ORF">Mterra_00291</name>
</gene>
<dbReference type="GO" id="GO:0006777">
    <property type="term" value="P:Mo-molybdopterin cofactor biosynthetic process"/>
    <property type="evidence" value="ECO:0007669"/>
    <property type="project" value="InterPro"/>
</dbReference>
<dbReference type="InterPro" id="IPR036563">
    <property type="entry name" value="MoaE_sf"/>
</dbReference>
<dbReference type="OrthoDB" id="9803224at2"/>
<dbReference type="InterPro" id="IPR012675">
    <property type="entry name" value="Beta-grasp_dom_sf"/>
</dbReference>
<proteinExistence type="predicted"/>
<dbReference type="CDD" id="cd00754">
    <property type="entry name" value="Ubl_MoaD"/>
    <property type="match status" value="1"/>
</dbReference>
<dbReference type="InterPro" id="IPR003448">
    <property type="entry name" value="Mopterin_biosynth_MoaE"/>
</dbReference>
<dbReference type="AlphaFoldDB" id="A0A399F7H7"/>
<dbReference type="Gene3D" id="3.10.20.30">
    <property type="match status" value="1"/>
</dbReference>
<dbReference type="EMBL" id="QXDL01000006">
    <property type="protein sequence ID" value="RIH90591.1"/>
    <property type="molecule type" value="Genomic_DNA"/>
</dbReference>
<organism evidence="1 2">
    <name type="scientific">Calidithermus terrae</name>
    <dbReference type="NCBI Taxonomy" id="1408545"/>
    <lineage>
        <taxon>Bacteria</taxon>
        <taxon>Thermotogati</taxon>
        <taxon>Deinococcota</taxon>
        <taxon>Deinococci</taxon>
        <taxon>Thermales</taxon>
        <taxon>Thermaceae</taxon>
        <taxon>Calidithermus</taxon>
    </lineage>
</organism>
<evidence type="ECO:0000313" key="2">
    <source>
        <dbReference type="Proteomes" id="UP000265715"/>
    </source>
</evidence>
<sequence length="232" mass="25563">MRIDVLFFALFREQAGTRATALELPEGATVRDAQRALEARFPGLALGQGLAAVNQEFRPAEHPLSEGDELAFLPPVSGGGVPEVAEAQDSWGLTEEPLEPQRWLDWASAPPYGAVVSFLGTTRSPNKGQEVAYLEYEAYGGMAERVMGQIVAEMRGRWVLGRVALWHRVGRVGPAEASILIVVSSPHRPEGFEACRYAIERVKQVLPVWKKEYLTDGSHWVEGFAPDGLRLR</sequence>
<dbReference type="NCBIfam" id="TIGR01682">
    <property type="entry name" value="moaD"/>
    <property type="match status" value="1"/>
</dbReference>
<dbReference type="Pfam" id="PF02391">
    <property type="entry name" value="MoaE"/>
    <property type="match status" value="1"/>
</dbReference>
<dbReference type="SUPFAM" id="SSF54285">
    <property type="entry name" value="MoaD/ThiS"/>
    <property type="match status" value="1"/>
</dbReference>
<name>A0A399F7H7_9DEIN</name>
<reference evidence="1 2" key="1">
    <citation type="submission" date="2018-08" db="EMBL/GenBank/DDBJ databases">
        <title>Meiothermus terrae DSM 26712 genome sequencing project.</title>
        <authorList>
            <person name="Da Costa M.S."/>
            <person name="Albuquerque L."/>
            <person name="Raposo P."/>
            <person name="Froufe H.J.C."/>
            <person name="Barroso C.S."/>
            <person name="Egas C."/>
        </authorList>
    </citation>
    <scope>NUCLEOTIDE SEQUENCE [LARGE SCALE GENOMIC DNA]</scope>
    <source>
        <strain evidence="1 2">DSM 26712</strain>
    </source>
</reference>
<evidence type="ECO:0000313" key="1">
    <source>
        <dbReference type="EMBL" id="RIH90591.1"/>
    </source>
</evidence>
<dbReference type="GO" id="GO:0030366">
    <property type="term" value="F:molybdopterin synthase activity"/>
    <property type="evidence" value="ECO:0007669"/>
    <property type="project" value="UniProtKB-EC"/>
</dbReference>
<dbReference type="Pfam" id="PF02597">
    <property type="entry name" value="ThiS"/>
    <property type="match status" value="1"/>
</dbReference>
<keyword evidence="2" id="KW-1185">Reference proteome</keyword>
<protein>
    <submittedName>
        <fullName evidence="1">Molybdopterin synthase catalytic subunit</fullName>
        <ecNumber evidence="1">2.8.1.12</ecNumber>
    </submittedName>
</protein>
<dbReference type="SUPFAM" id="SSF54690">
    <property type="entry name" value="Molybdopterin synthase subunit MoaE"/>
    <property type="match status" value="1"/>
</dbReference>
<dbReference type="InterPro" id="IPR016155">
    <property type="entry name" value="Mopterin_synth/thiamin_S_b"/>
</dbReference>
<dbReference type="CDD" id="cd00756">
    <property type="entry name" value="MoaE"/>
    <property type="match status" value="1"/>
</dbReference>
<comment type="caution">
    <text evidence="1">The sequence shown here is derived from an EMBL/GenBank/DDBJ whole genome shotgun (WGS) entry which is preliminary data.</text>
</comment>
<dbReference type="EC" id="2.8.1.12" evidence="1"/>
<dbReference type="Gene3D" id="3.90.1170.40">
    <property type="entry name" value="Molybdopterin biosynthesis MoaE subunit"/>
    <property type="match status" value="1"/>
</dbReference>